<dbReference type="AlphaFoldDB" id="A0A154V4H2"/>
<evidence type="ECO:0000259" key="3">
    <source>
        <dbReference type="Pfam" id="PF18370"/>
    </source>
</evidence>
<evidence type="ECO:0000256" key="2">
    <source>
        <dbReference type="SAM" id="SignalP"/>
    </source>
</evidence>
<gene>
    <name evidence="5" type="ORF">AWH51_03595</name>
</gene>
<dbReference type="CDD" id="cd10318">
    <property type="entry name" value="RGL11"/>
    <property type="match status" value="1"/>
</dbReference>
<sequence length="656" mass="69525">MSRPRTALRSALLAALVAGAVGIAQLPAAAPASAAASGTDAVAASHGPRQMERLDRAPEAAAVPGGVHLSWRMLGTDPDAIAFVVDRDGTRITPSPLTHATDMTDPGGGAGSHYVVSSVLHGVETPVTASFGVRTSPYTSVPLDRPADGVTPAGETYSYSANDTSVGDADGDGQYELFVKWDPSDSKDNSQGGYTGPVLLDAYRLDGTRLWRIDLGPDIRAGAHYTQFQVYDYDGDGRAEVAMKTADGSVDGQGTVIGDGQVDHRGSDGRDLTGPEFLTVFDGLTGAAIDTVDYDPPRGVVTSWGDAYGNRSERFLAATAYLDGQHPSLVVGRGYYARTAVTAYDLRAGHLVERWKLDSSAPGNSAAAGEGNHNLAVADVDGDGRDEVVYGSMTVDDDGKLLYSTGLGHGDALHVGDLVPGNPGYEVFAVHEIMSHSGNRAATMRDARTGRILWSIPGDHDTGRGSAADVDPRHAGAEAWASGVGSDGRDHPQLRTADGQLIANRMPGTDFTAWWDGDPLREIVDDDYDPSIGAGTPTISKWDWKTATERPLLRAEGALSDNGTKGNPMLQADLMGDWREELVWRSADSSELRIYSTTDQSDMRLRTLMQDPVYRLGVAWQNTGYDQPPEASYFIGQGMGTPPKPDIYLTGSSAGR</sequence>
<proteinExistence type="predicted"/>
<dbReference type="Pfam" id="PF18370">
    <property type="entry name" value="RGI_lyase"/>
    <property type="match status" value="1"/>
</dbReference>
<name>A0A154V4H2_9MICO</name>
<dbReference type="InterPro" id="IPR034641">
    <property type="entry name" value="RGL11"/>
</dbReference>
<protein>
    <submittedName>
        <fullName evidence="5">Uncharacterized protein</fullName>
    </submittedName>
</protein>
<feature type="domain" description="Rhamnogalacturonan I lyase beta-sheet" evidence="3">
    <location>
        <begin position="49"/>
        <end position="131"/>
    </location>
</feature>
<dbReference type="PANTHER" id="PTHR43118">
    <property type="entry name" value="RHAMNOGALACTURONAN LYASE (EUROFUNG)"/>
    <property type="match status" value="1"/>
</dbReference>
<feature type="domain" description="Rhamnogalacturonan lyase family 11 C-terminal" evidence="4">
    <location>
        <begin position="138"/>
        <end position="645"/>
    </location>
</feature>
<organism evidence="5 6">
    <name type="scientific">Clavibacter tessellarius</name>
    <dbReference type="NCBI Taxonomy" id="31965"/>
    <lineage>
        <taxon>Bacteria</taxon>
        <taxon>Bacillati</taxon>
        <taxon>Actinomycetota</taxon>
        <taxon>Actinomycetes</taxon>
        <taxon>Micrococcales</taxon>
        <taxon>Microbacteriaceae</taxon>
        <taxon>Clavibacter</taxon>
    </lineage>
</organism>
<dbReference type="InterPro" id="IPR013783">
    <property type="entry name" value="Ig-like_fold"/>
</dbReference>
<feature type="chain" id="PRO_5007601548" evidence="2">
    <location>
        <begin position="35"/>
        <end position="656"/>
    </location>
</feature>
<accession>A0A154V4H2</accession>
<dbReference type="InterPro" id="IPR028994">
    <property type="entry name" value="Integrin_alpha_N"/>
</dbReference>
<comment type="caution">
    <text evidence="5">The sequence shown here is derived from an EMBL/GenBank/DDBJ whole genome shotgun (WGS) entry which is preliminary data.</text>
</comment>
<dbReference type="PANTHER" id="PTHR43118:SF1">
    <property type="entry name" value="RHAMNOGALACTURONAN LYASE (EUROFUNG)"/>
    <property type="match status" value="1"/>
</dbReference>
<keyword evidence="2" id="KW-0732">Signal</keyword>
<evidence type="ECO:0000256" key="1">
    <source>
        <dbReference type="SAM" id="MobiDB-lite"/>
    </source>
</evidence>
<dbReference type="OrthoDB" id="9802318at2"/>
<reference evidence="5 6" key="1">
    <citation type="submission" date="2016-01" db="EMBL/GenBank/DDBJ databases">
        <title>Draft genome sequence of Clavibacter michiganensis subsp. tessellarius DOAB 609.</title>
        <authorList>
            <person name="Tambong J.T."/>
        </authorList>
    </citation>
    <scope>NUCLEOTIDE SEQUENCE [LARGE SCALE GENOMIC DNA]</scope>
    <source>
        <strain evidence="5 6">DOAB 609</strain>
    </source>
</reference>
<feature type="region of interest" description="Disordered" evidence="1">
    <location>
        <begin position="455"/>
        <end position="494"/>
    </location>
</feature>
<dbReference type="Gene3D" id="2.60.40.10">
    <property type="entry name" value="Immunoglobulins"/>
    <property type="match status" value="1"/>
</dbReference>
<dbReference type="EMBL" id="LQXA01000008">
    <property type="protein sequence ID" value="KZC96251.1"/>
    <property type="molecule type" value="Genomic_DNA"/>
</dbReference>
<evidence type="ECO:0000313" key="6">
    <source>
        <dbReference type="Proteomes" id="UP000076218"/>
    </source>
</evidence>
<feature type="signal peptide" evidence="2">
    <location>
        <begin position="1"/>
        <end position="34"/>
    </location>
</feature>
<dbReference type="Proteomes" id="UP000076218">
    <property type="component" value="Unassembled WGS sequence"/>
</dbReference>
<evidence type="ECO:0000313" key="5">
    <source>
        <dbReference type="EMBL" id="KZC96251.1"/>
    </source>
</evidence>
<dbReference type="GO" id="GO:0005975">
    <property type="term" value="P:carbohydrate metabolic process"/>
    <property type="evidence" value="ECO:0007669"/>
    <property type="project" value="UniProtKB-ARBA"/>
</dbReference>
<dbReference type="InterPro" id="IPR049366">
    <property type="entry name" value="RGL11_C"/>
</dbReference>
<dbReference type="SUPFAM" id="SSF69318">
    <property type="entry name" value="Integrin alpha N-terminal domain"/>
    <property type="match status" value="1"/>
</dbReference>
<dbReference type="Pfam" id="PF21348">
    <property type="entry name" value="RGL11_C"/>
    <property type="match status" value="1"/>
</dbReference>
<evidence type="ECO:0000259" key="4">
    <source>
        <dbReference type="Pfam" id="PF21348"/>
    </source>
</evidence>
<dbReference type="STRING" id="31965.AWH51_03595"/>
<dbReference type="InterPro" id="IPR041624">
    <property type="entry name" value="RGI_lyase"/>
</dbReference>
<dbReference type="RefSeq" id="WP_063070414.1">
    <property type="nucleotide sequence ID" value="NZ_LQXA01000008.1"/>
</dbReference>
<feature type="region of interest" description="Disordered" evidence="1">
    <location>
        <begin position="143"/>
        <end position="168"/>
    </location>
</feature>